<feature type="region of interest" description="Disordered" evidence="1">
    <location>
        <begin position="78"/>
        <end position="97"/>
    </location>
</feature>
<name>A0AAD5DR85_9CHLO</name>
<keyword evidence="2" id="KW-0732">Signal</keyword>
<evidence type="ECO:0000313" key="3">
    <source>
        <dbReference type="EMBL" id="KAI7841063.1"/>
    </source>
</evidence>
<dbReference type="EMBL" id="JADXDR010000068">
    <property type="protein sequence ID" value="KAI7841063.1"/>
    <property type="molecule type" value="Genomic_DNA"/>
</dbReference>
<accession>A0AAD5DR85</accession>
<comment type="caution">
    <text evidence="3">The sequence shown here is derived from an EMBL/GenBank/DDBJ whole genome shotgun (WGS) entry which is preliminary data.</text>
</comment>
<proteinExistence type="predicted"/>
<evidence type="ECO:0000256" key="1">
    <source>
        <dbReference type="SAM" id="MobiDB-lite"/>
    </source>
</evidence>
<keyword evidence="4" id="KW-1185">Reference proteome</keyword>
<dbReference type="Proteomes" id="UP001205105">
    <property type="component" value="Unassembled WGS sequence"/>
</dbReference>
<feature type="chain" id="PRO_5042096907" evidence="2">
    <location>
        <begin position="20"/>
        <end position="176"/>
    </location>
</feature>
<sequence length="176" mass="17557">MAQRLVALLLLALAASASARVGEGVSLSGGSRRRLLALKDGRGGSGLADTSGAAARLCALQCLQHACISWHKIYMGDSDGSSGEEGSSEQPPEAVPSGATECLAQCGAPADDASCLALTFQRLLNTQPLEYSCSSACVTGLLASSCEQCGGSDACGSFALSGGVLQAAECVVDAAI</sequence>
<dbReference type="AlphaFoldDB" id="A0AAD5DR85"/>
<evidence type="ECO:0000313" key="4">
    <source>
        <dbReference type="Proteomes" id="UP001205105"/>
    </source>
</evidence>
<gene>
    <name evidence="3" type="ORF">COHA_005291</name>
</gene>
<organism evidence="3 4">
    <name type="scientific">Chlorella ohadii</name>
    <dbReference type="NCBI Taxonomy" id="2649997"/>
    <lineage>
        <taxon>Eukaryota</taxon>
        <taxon>Viridiplantae</taxon>
        <taxon>Chlorophyta</taxon>
        <taxon>core chlorophytes</taxon>
        <taxon>Trebouxiophyceae</taxon>
        <taxon>Chlorellales</taxon>
        <taxon>Chlorellaceae</taxon>
        <taxon>Chlorella clade</taxon>
        <taxon>Chlorella</taxon>
    </lineage>
</organism>
<reference evidence="3" key="1">
    <citation type="submission" date="2020-11" db="EMBL/GenBank/DDBJ databases">
        <title>Chlorella ohadii genome sequencing and assembly.</title>
        <authorList>
            <person name="Murik O."/>
            <person name="Treves H."/>
            <person name="Kedem I."/>
            <person name="Shotland Y."/>
            <person name="Kaplan A."/>
        </authorList>
    </citation>
    <scope>NUCLEOTIDE SEQUENCE</scope>
    <source>
        <strain evidence="3">1</strain>
    </source>
</reference>
<protein>
    <submittedName>
        <fullName evidence="3">Uncharacterized protein</fullName>
    </submittedName>
</protein>
<feature type="signal peptide" evidence="2">
    <location>
        <begin position="1"/>
        <end position="19"/>
    </location>
</feature>
<evidence type="ECO:0000256" key="2">
    <source>
        <dbReference type="SAM" id="SignalP"/>
    </source>
</evidence>
<feature type="compositionally biased region" description="Low complexity" evidence="1">
    <location>
        <begin position="78"/>
        <end position="89"/>
    </location>
</feature>